<dbReference type="RefSeq" id="WP_160495745.1">
    <property type="nucleotide sequence ID" value="NZ_WUBI01000001.1"/>
</dbReference>
<organism evidence="1 2">
    <name type="scientific">Paenibacillus dendrobii</name>
    <dbReference type="NCBI Taxonomy" id="2691084"/>
    <lineage>
        <taxon>Bacteria</taxon>
        <taxon>Bacillati</taxon>
        <taxon>Bacillota</taxon>
        <taxon>Bacilli</taxon>
        <taxon>Bacillales</taxon>
        <taxon>Paenibacillaceae</taxon>
        <taxon>Paenibacillus</taxon>
    </lineage>
</organism>
<sequence length="730" mass="81443">MIWTAAVVLAVAILLLLLVTKPWERTTSERFSQTGIVATLPAPDALYEGNAWKPTAGADGYALALENDRYALYIRPDTTQFAVLDKASGYRWTSNPAKEELAAETVKGQLMANLQSPFILTHVRTQGADQTVRETLNNQTAGMQTAMIRHPDGLQIEYAFPAKQLKFVMQYELTEKGLKVKVPAAGIREEGPFAMFTLDVLPYFGAAPAKGDGYVFVPDGPGGLIRFDQEHASLSRGYSHQVYGQEVTNEENWTRTGERREDIAYPVFGLKKGDHAFLAVMTKGEDSANVSAMAPGLKSSFYNVFSSQIYREEYLYRMSKLASPSKAVQKERLNLDRELEYRFLSGSDANYVGMAGAYRSYLQETGRLQEALKPVEHVPLYLKIMGGNYEKAYGRIRYVAATTFEQAGEIVGALQGKGIASIKALFYGWENEGDYNMEKRFPIEPALGGESAVKTFMDQMKERGVPVSFSEDFLWVDSHSSFSGKTDAIRGIDGTAYVDEGWYIAKPAYTAAAAAETVDKLKKLGVAGIHFSGIGEMLLNDYEPTGIQTREYAKTVYDGLLKYTREGLGSASVNQGDAYVLGQTDYIDGLPSESSYDFMIDETVPFYPMVLHGFVPYTFGDGNLRDDEDAEFLRAIEYGALPSFFVTHDDSRKLKDTPSNFLYSSRFDKWERRITEEYGKFDSLSKLYAQKITGHEKLSDQRYATTYEDGTRVIVDYGTKDFTIEKGAEQ</sequence>
<dbReference type="InterPro" id="IPR043751">
    <property type="entry name" value="DUF5696"/>
</dbReference>
<dbReference type="Pfam" id="PF18952">
    <property type="entry name" value="DUF5696"/>
    <property type="match status" value="1"/>
</dbReference>
<gene>
    <name evidence="1" type="ORF">GRF59_00590</name>
</gene>
<keyword evidence="2" id="KW-1185">Reference proteome</keyword>
<name>A0A7X3IDW2_9BACL</name>
<dbReference type="AlphaFoldDB" id="A0A7X3IDW2"/>
<comment type="caution">
    <text evidence="1">The sequence shown here is derived from an EMBL/GenBank/DDBJ whole genome shotgun (WGS) entry which is preliminary data.</text>
</comment>
<evidence type="ECO:0000313" key="2">
    <source>
        <dbReference type="Proteomes" id="UP000460318"/>
    </source>
</evidence>
<dbReference type="EMBL" id="WUBI01000001">
    <property type="protein sequence ID" value="MWV42114.1"/>
    <property type="molecule type" value="Genomic_DNA"/>
</dbReference>
<accession>A0A7X3IDW2</accession>
<evidence type="ECO:0000313" key="1">
    <source>
        <dbReference type="EMBL" id="MWV42114.1"/>
    </source>
</evidence>
<reference evidence="1 2" key="1">
    <citation type="submission" date="2019-12" db="EMBL/GenBank/DDBJ databases">
        <title>Paenibacillus sp. nov., an endophytic bacterium isolated from the stem of Dendrobium.</title>
        <authorList>
            <person name="Zhao R."/>
        </authorList>
    </citation>
    <scope>NUCLEOTIDE SEQUENCE [LARGE SCALE GENOMIC DNA]</scope>
    <source>
        <strain evidence="1 2">HJL G12</strain>
    </source>
</reference>
<dbReference type="Proteomes" id="UP000460318">
    <property type="component" value="Unassembled WGS sequence"/>
</dbReference>
<protein>
    <submittedName>
        <fullName evidence="1">Uncharacterized protein</fullName>
    </submittedName>
</protein>
<proteinExistence type="predicted"/>